<gene>
    <name evidence="2" type="ORF">KIH39_18215</name>
</gene>
<dbReference type="SUPFAM" id="SSF54523">
    <property type="entry name" value="Pili subunits"/>
    <property type="match status" value="1"/>
</dbReference>
<organism evidence="2 3">
    <name type="scientific">Telmatocola sphagniphila</name>
    <dbReference type="NCBI Taxonomy" id="1123043"/>
    <lineage>
        <taxon>Bacteria</taxon>
        <taxon>Pseudomonadati</taxon>
        <taxon>Planctomycetota</taxon>
        <taxon>Planctomycetia</taxon>
        <taxon>Gemmatales</taxon>
        <taxon>Gemmataceae</taxon>
    </lineage>
</organism>
<protein>
    <submittedName>
        <fullName evidence="2">Type II secretion system protein</fullName>
    </submittedName>
</protein>
<sequence>MKPRPHAMTPRKAFTLVEMLVVMSIIFILVGLLLVGISAATTKAYEARIRSDITNLDNAIGQFRSDYGNLTPPTHLVIAANYGAAYQAALNLPNPAVQWMPQMVLDSQSFLKKMFPRWNPSPNGSNGLPVQSGANYQVISGSQVLVFLLGGYAQHGGGNYNFAAAGLGFSDDPTNPFGNPAIAAGGQPTITYKKPYFDFPAGKLSNRTTGTPYPALISHEFDPNVGKVSYFPGFLDAYDVPYAYFGSRNGNDYADLTTGNNKYFSTNGYLPILTTNSLGGGLRVYCSTPSGSFSNTINPYVDSTNKFVKPNGFQIISAGTDGQYAIKDPTNGKGGFGPGGLLWQPSNNPYYQQQSTGYGYDDVSNFSSKLLGIP</sequence>
<evidence type="ECO:0000313" key="2">
    <source>
        <dbReference type="EMBL" id="QVL30775.1"/>
    </source>
</evidence>
<dbReference type="Proteomes" id="UP000676194">
    <property type="component" value="Chromosome"/>
</dbReference>
<dbReference type="RefSeq" id="WP_213494658.1">
    <property type="nucleotide sequence ID" value="NZ_CP074694.1"/>
</dbReference>
<dbReference type="InterPro" id="IPR012902">
    <property type="entry name" value="N_methyl_site"/>
</dbReference>
<dbReference type="EMBL" id="CP074694">
    <property type="protein sequence ID" value="QVL30775.1"/>
    <property type="molecule type" value="Genomic_DNA"/>
</dbReference>
<dbReference type="PANTHER" id="PTHR30093">
    <property type="entry name" value="GENERAL SECRETION PATHWAY PROTEIN G"/>
    <property type="match status" value="1"/>
</dbReference>
<evidence type="ECO:0000256" key="1">
    <source>
        <dbReference type="ARBA" id="ARBA00022481"/>
    </source>
</evidence>
<dbReference type="GO" id="GO:0015627">
    <property type="term" value="C:type II protein secretion system complex"/>
    <property type="evidence" value="ECO:0007669"/>
    <property type="project" value="InterPro"/>
</dbReference>
<dbReference type="KEGG" id="tsph:KIH39_18215"/>
<dbReference type="InterPro" id="IPR000983">
    <property type="entry name" value="Bac_GSPG_pilin"/>
</dbReference>
<keyword evidence="3" id="KW-1185">Reference proteome</keyword>
<dbReference type="Pfam" id="PF07963">
    <property type="entry name" value="N_methyl"/>
    <property type="match status" value="1"/>
</dbReference>
<evidence type="ECO:0000313" key="3">
    <source>
        <dbReference type="Proteomes" id="UP000676194"/>
    </source>
</evidence>
<keyword evidence="1" id="KW-0488">Methylation</keyword>
<name>A0A8E6EU06_9BACT</name>
<dbReference type="AlphaFoldDB" id="A0A8E6EU06"/>
<dbReference type="Gene3D" id="3.30.700.10">
    <property type="entry name" value="Glycoprotein, Type 4 Pilin"/>
    <property type="match status" value="1"/>
</dbReference>
<dbReference type="PRINTS" id="PR00813">
    <property type="entry name" value="BCTERIALGSPG"/>
</dbReference>
<proteinExistence type="predicted"/>
<dbReference type="GO" id="GO:0015628">
    <property type="term" value="P:protein secretion by the type II secretion system"/>
    <property type="evidence" value="ECO:0007669"/>
    <property type="project" value="InterPro"/>
</dbReference>
<dbReference type="InterPro" id="IPR045584">
    <property type="entry name" value="Pilin-like"/>
</dbReference>
<reference evidence="2" key="1">
    <citation type="submission" date="2021-05" db="EMBL/GenBank/DDBJ databases">
        <title>Complete genome sequence of the cellulolytic planctomycete Telmatocola sphagniphila SP2T and characterization of the first cellulase from planctomycetes.</title>
        <authorList>
            <person name="Rakitin A.L."/>
            <person name="Beletsky A.V."/>
            <person name="Naumoff D.G."/>
            <person name="Kulichevskaya I.S."/>
            <person name="Mardanov A.V."/>
            <person name="Ravin N.V."/>
            <person name="Dedysh S.N."/>
        </authorList>
    </citation>
    <scope>NUCLEOTIDE SEQUENCE</scope>
    <source>
        <strain evidence="2">SP2T</strain>
    </source>
</reference>
<accession>A0A8E6EU06</accession>